<dbReference type="Proteomes" id="UP001210770">
    <property type="component" value="Chromosome"/>
</dbReference>
<protein>
    <submittedName>
        <fullName evidence="2">Hint domain-containing protein</fullName>
    </submittedName>
</protein>
<proteinExistence type="predicted"/>
<dbReference type="PROSITE" id="PS50817">
    <property type="entry name" value="INTEIN_N_TER"/>
    <property type="match status" value="1"/>
</dbReference>
<dbReference type="EMBL" id="CP116423">
    <property type="protein sequence ID" value="WCE69306.1"/>
    <property type="molecule type" value="Genomic_DNA"/>
</dbReference>
<accession>A0AAX3LKW0</accession>
<name>A0AAX3LKW0_9RHOB</name>
<dbReference type="CDD" id="cd00081">
    <property type="entry name" value="Hint"/>
    <property type="match status" value="1"/>
</dbReference>
<sequence length="337" mass="36629">MSPSRSAPAQNLAVYRAGQFRASDGANMGDALSFAAELVLDDVYELDRAAEPQRLSLLTLPGDHFRLTENTGVGRPGGDLHLDSLLTLMSPDGQTQEALLLVEVDQHGHAAEVYLLPLGPLTPQTGYRIVGIDTQTARQKFGQLACVSFTRGTHISLSTGELRPIEDLRVGDRILTRDDGVQTLRWIGQSTLRAVGEFAPIRIRAGTLNNEHDLIVSPDHRLFIYQRSDEMGAGRSELLVKARHLVNGDSVTVQDGGFVDYFQLLFDGHQIIYAEGIAAESMLVDSRTRSVLPPEMSEALGEVIPGHSDLPHAGLDLAEALLDRPDAAALLRKASTR</sequence>
<dbReference type="InterPro" id="IPR036844">
    <property type="entry name" value="Hint_dom_sf"/>
</dbReference>
<dbReference type="Pfam" id="PF13403">
    <property type="entry name" value="Hint_2"/>
    <property type="match status" value="1"/>
</dbReference>
<organism evidence="2 3">
    <name type="scientific">Sulfitobacter faviae</name>
    <dbReference type="NCBI Taxonomy" id="1775881"/>
    <lineage>
        <taxon>Bacteria</taxon>
        <taxon>Pseudomonadati</taxon>
        <taxon>Pseudomonadota</taxon>
        <taxon>Alphaproteobacteria</taxon>
        <taxon>Rhodobacterales</taxon>
        <taxon>Roseobacteraceae</taxon>
        <taxon>Sulfitobacter</taxon>
    </lineage>
</organism>
<dbReference type="Gene3D" id="2.170.16.10">
    <property type="entry name" value="Hedgehog/Intein (Hint) domain"/>
    <property type="match status" value="1"/>
</dbReference>
<feature type="domain" description="Hint" evidence="1">
    <location>
        <begin position="146"/>
        <end position="255"/>
    </location>
</feature>
<gene>
    <name evidence="2" type="ORF">PL336_10900</name>
</gene>
<dbReference type="SUPFAM" id="SSF51294">
    <property type="entry name" value="Hedgehog/intein (Hint) domain"/>
    <property type="match status" value="1"/>
</dbReference>
<dbReference type="AlphaFoldDB" id="A0AAX3LKW0"/>
<dbReference type="GO" id="GO:0016539">
    <property type="term" value="P:intein-mediated protein splicing"/>
    <property type="evidence" value="ECO:0007669"/>
    <property type="project" value="InterPro"/>
</dbReference>
<dbReference type="InterPro" id="IPR006141">
    <property type="entry name" value="Intein_N"/>
</dbReference>
<reference evidence="2" key="1">
    <citation type="submission" date="2023-01" db="EMBL/GenBank/DDBJ databases">
        <title>Comparative genomic analysis of cold water coral derived Sulfitobacter faviae: insights into their metabolism and habitat adaptation.</title>
        <authorList>
            <person name="Guo Y."/>
            <person name="Lin S."/>
            <person name="Huang Z."/>
            <person name="Tang K."/>
            <person name="Wang X."/>
        </authorList>
    </citation>
    <scope>NUCLEOTIDE SEQUENCE</scope>
    <source>
        <strain evidence="2">SCSIO W_1865</strain>
    </source>
</reference>
<dbReference type="InterPro" id="IPR028992">
    <property type="entry name" value="Hedgehog/Intein_dom"/>
</dbReference>
<dbReference type="SMART" id="SM00306">
    <property type="entry name" value="HintN"/>
    <property type="match status" value="1"/>
</dbReference>
<dbReference type="InterPro" id="IPR003587">
    <property type="entry name" value="Hint_dom_N"/>
</dbReference>
<dbReference type="RefSeq" id="WP_271687627.1">
    <property type="nucleotide sequence ID" value="NZ_CP116423.1"/>
</dbReference>
<evidence type="ECO:0000259" key="1">
    <source>
        <dbReference type="SMART" id="SM00306"/>
    </source>
</evidence>
<evidence type="ECO:0000313" key="3">
    <source>
        <dbReference type="Proteomes" id="UP001210770"/>
    </source>
</evidence>
<evidence type="ECO:0000313" key="2">
    <source>
        <dbReference type="EMBL" id="WCE69306.1"/>
    </source>
</evidence>